<comment type="caution">
    <text evidence="2">The sequence shown here is derived from an EMBL/GenBank/DDBJ whole genome shotgun (WGS) entry which is preliminary data.</text>
</comment>
<keyword evidence="3" id="KW-1185">Reference proteome</keyword>
<gene>
    <name evidence="2" type="ORF">RM649_15660</name>
</gene>
<name>A0ABU2RLC5_9ACTN</name>
<protein>
    <submittedName>
        <fullName evidence="2">DUF6183 family protein</fullName>
    </submittedName>
</protein>
<evidence type="ECO:0000313" key="3">
    <source>
        <dbReference type="Proteomes" id="UP001183777"/>
    </source>
</evidence>
<dbReference type="InterPro" id="IPR045756">
    <property type="entry name" value="DUF6183"/>
</dbReference>
<dbReference type="Pfam" id="PF19681">
    <property type="entry name" value="DUF6183"/>
    <property type="match status" value="1"/>
</dbReference>
<reference evidence="3" key="1">
    <citation type="submission" date="2023-07" db="EMBL/GenBank/DDBJ databases">
        <title>30 novel species of actinomycetes from the DSMZ collection.</title>
        <authorList>
            <person name="Nouioui I."/>
        </authorList>
    </citation>
    <scope>NUCLEOTIDE SEQUENCE [LARGE SCALE GENOMIC DNA]</scope>
    <source>
        <strain evidence="3">DSM 41770</strain>
    </source>
</reference>
<accession>A0ABU2RLC5</accession>
<proteinExistence type="predicted"/>
<organism evidence="2 3">
    <name type="scientific">Streptomyces salyersiae</name>
    <dbReference type="NCBI Taxonomy" id="3075530"/>
    <lineage>
        <taxon>Bacteria</taxon>
        <taxon>Bacillati</taxon>
        <taxon>Actinomycetota</taxon>
        <taxon>Actinomycetes</taxon>
        <taxon>Kitasatosporales</taxon>
        <taxon>Streptomycetaceae</taxon>
        <taxon>Streptomyces</taxon>
    </lineage>
</organism>
<evidence type="ECO:0000313" key="2">
    <source>
        <dbReference type="EMBL" id="MDT0429078.1"/>
    </source>
</evidence>
<dbReference type="EMBL" id="JAVREX010000006">
    <property type="protein sequence ID" value="MDT0429078.1"/>
    <property type="molecule type" value="Genomic_DNA"/>
</dbReference>
<dbReference type="RefSeq" id="WP_311657014.1">
    <property type="nucleotide sequence ID" value="NZ_JAVREX010000006.1"/>
</dbReference>
<sequence length="381" mass="40327">MAKKMEKIVAKLPRMQDVSKVAGMAERCLAEGDAAFVADLGIALNGKYGAEGDSLWQYRSLFSTPLRLLTVTPGQENIEQGLRLVATTESGKRSQSRHVASLLASSHPPHDLALVFAGGAPHARASEELRACLVHELILRGVDVAEMPGIARWATSPHWSNHPLGWLPLSLSVFEEEPGLPSYHAHGGSWSIPYGRSDDGPQTAPDRTADVPSAAETTTESASGAIAAAVSNWAEEFNGRIEARTFELSEPVTAPAVPSMLSSLKLESLRGLTSSNRAAVSSCPAAQAWRLVFTAASTGGAYSHGLRGAYGRLAARRSLAGLSGAAVHASAAEVEHQVLECDWYSSGAATKWFERVAWDIGLAAVAPGRRQMAVLAATDTD</sequence>
<dbReference type="Proteomes" id="UP001183777">
    <property type="component" value="Unassembled WGS sequence"/>
</dbReference>
<feature type="region of interest" description="Disordered" evidence="1">
    <location>
        <begin position="193"/>
        <end position="220"/>
    </location>
</feature>
<evidence type="ECO:0000256" key="1">
    <source>
        <dbReference type="SAM" id="MobiDB-lite"/>
    </source>
</evidence>